<organism evidence="2 3">
    <name type="scientific">Streptomyces actuosus</name>
    <dbReference type="NCBI Taxonomy" id="1885"/>
    <lineage>
        <taxon>Bacteria</taxon>
        <taxon>Bacillati</taxon>
        <taxon>Actinomycetota</taxon>
        <taxon>Actinomycetes</taxon>
        <taxon>Kitasatosporales</taxon>
        <taxon>Streptomycetaceae</taxon>
        <taxon>Streptomyces</taxon>
    </lineage>
</organism>
<dbReference type="EMBL" id="CP029788">
    <property type="protein sequence ID" value="AWT41674.1"/>
    <property type="molecule type" value="Genomic_DNA"/>
</dbReference>
<name>A0A2U9NXB3_STRAS</name>
<evidence type="ECO:0000313" key="2">
    <source>
        <dbReference type="EMBL" id="AWT41674.1"/>
    </source>
</evidence>
<dbReference type="KEGG" id="sact:DMT42_04710"/>
<feature type="domain" description="HTH luxR-type" evidence="1">
    <location>
        <begin position="246"/>
        <end position="303"/>
    </location>
</feature>
<keyword evidence="3" id="KW-1185">Reference proteome</keyword>
<evidence type="ECO:0000313" key="3">
    <source>
        <dbReference type="Proteomes" id="UP000247634"/>
    </source>
</evidence>
<dbReference type="RefSeq" id="WP_110626610.1">
    <property type="nucleotide sequence ID" value="NZ_CP029788.1"/>
</dbReference>
<dbReference type="PANTHER" id="PTHR34293:SF1">
    <property type="entry name" value="HTH-TYPE TRANSCRIPTIONAL REGULATOR TRMBL2"/>
    <property type="match status" value="1"/>
</dbReference>
<dbReference type="GO" id="GO:0003677">
    <property type="term" value="F:DNA binding"/>
    <property type="evidence" value="ECO:0007669"/>
    <property type="project" value="InterPro"/>
</dbReference>
<dbReference type="AlphaFoldDB" id="A0A2U9NXB3"/>
<dbReference type="Proteomes" id="UP000247634">
    <property type="component" value="Chromosome"/>
</dbReference>
<dbReference type="GO" id="GO:0006355">
    <property type="term" value="P:regulation of DNA-templated transcription"/>
    <property type="evidence" value="ECO:0007669"/>
    <property type="project" value="InterPro"/>
</dbReference>
<evidence type="ECO:0000259" key="1">
    <source>
        <dbReference type="SMART" id="SM00421"/>
    </source>
</evidence>
<proteinExistence type="predicted"/>
<sequence length="309" mass="34720">MGLAHLGMTADQERLYRYLLRDTTAGLDRARAELDMPDVERVAAELRALGLLHGTCTAVTPANAVDLLVWRRVDETRRRLTELSVAWDVLAELTEEHRSGRSVRLVEHLTDSSSVTARMQSLLEQDPREFVHLKRRACEPGNSYDAAPFQRLLAGGMRSRTLFSAHVLHEPGQASYARSWHARGDLHRVTREPFRHLAVINRTVAFVQADPADPWAGALQIRQPGVVAMLAEVFEGMWDRAQEVEDLSLSAVEQRVLDALARHDTDEAAARSINVSVRKFRAHVADLMRTLGANSRFQAALRAKERGWL</sequence>
<dbReference type="InterPro" id="IPR051797">
    <property type="entry name" value="TrmB-like"/>
</dbReference>
<dbReference type="InterPro" id="IPR036388">
    <property type="entry name" value="WH-like_DNA-bd_sf"/>
</dbReference>
<dbReference type="SMART" id="SM00421">
    <property type="entry name" value="HTH_LUXR"/>
    <property type="match status" value="1"/>
</dbReference>
<dbReference type="SUPFAM" id="SSF46894">
    <property type="entry name" value="C-terminal effector domain of the bipartite response regulators"/>
    <property type="match status" value="1"/>
</dbReference>
<gene>
    <name evidence="2" type="ORF">DMT42_04710</name>
</gene>
<protein>
    <recommendedName>
        <fullName evidence="1">HTH luxR-type domain-containing protein</fullName>
    </recommendedName>
</protein>
<dbReference type="InterPro" id="IPR016032">
    <property type="entry name" value="Sig_transdc_resp-reg_C-effctor"/>
</dbReference>
<dbReference type="OrthoDB" id="4266042at2"/>
<reference evidence="2 3" key="1">
    <citation type="submission" date="2018-06" db="EMBL/GenBank/DDBJ databases">
        <title>The complete genome sequence of a nosiheptide producer Streptomyces actuosus ATCC 25421: deducing the ability of producing a new class III lantibiotics.</title>
        <authorList>
            <person name="Liu W."/>
            <person name="Sun F."/>
            <person name="Hu Y."/>
        </authorList>
    </citation>
    <scope>NUCLEOTIDE SEQUENCE [LARGE SCALE GENOMIC DNA]</scope>
    <source>
        <strain evidence="2 3">ATCC 25421</strain>
    </source>
</reference>
<dbReference type="PANTHER" id="PTHR34293">
    <property type="entry name" value="HTH-TYPE TRANSCRIPTIONAL REGULATOR TRMBL2"/>
    <property type="match status" value="1"/>
</dbReference>
<dbReference type="Gene3D" id="1.10.10.10">
    <property type="entry name" value="Winged helix-like DNA-binding domain superfamily/Winged helix DNA-binding domain"/>
    <property type="match status" value="1"/>
</dbReference>
<dbReference type="InterPro" id="IPR000792">
    <property type="entry name" value="Tscrpt_reg_LuxR_C"/>
</dbReference>
<accession>A0A2U9NXB3</accession>